<organism evidence="2 3">
    <name type="scientific">Cardiocondyla obscurior</name>
    <dbReference type="NCBI Taxonomy" id="286306"/>
    <lineage>
        <taxon>Eukaryota</taxon>
        <taxon>Metazoa</taxon>
        <taxon>Ecdysozoa</taxon>
        <taxon>Arthropoda</taxon>
        <taxon>Hexapoda</taxon>
        <taxon>Insecta</taxon>
        <taxon>Pterygota</taxon>
        <taxon>Neoptera</taxon>
        <taxon>Endopterygota</taxon>
        <taxon>Hymenoptera</taxon>
        <taxon>Apocrita</taxon>
        <taxon>Aculeata</taxon>
        <taxon>Formicoidea</taxon>
        <taxon>Formicidae</taxon>
        <taxon>Myrmicinae</taxon>
        <taxon>Cardiocondyla</taxon>
    </lineage>
</organism>
<evidence type="ECO:0000313" key="2">
    <source>
        <dbReference type="EMBL" id="KAL0100355.1"/>
    </source>
</evidence>
<feature type="transmembrane region" description="Helical" evidence="1">
    <location>
        <begin position="46"/>
        <end position="71"/>
    </location>
</feature>
<proteinExistence type="predicted"/>
<dbReference type="AlphaFoldDB" id="A0AAW2EBK7"/>
<comment type="caution">
    <text evidence="2">The sequence shown here is derived from an EMBL/GenBank/DDBJ whole genome shotgun (WGS) entry which is preliminary data.</text>
</comment>
<evidence type="ECO:0000256" key="1">
    <source>
        <dbReference type="SAM" id="Phobius"/>
    </source>
</evidence>
<keyword evidence="3" id="KW-1185">Reference proteome</keyword>
<dbReference type="Proteomes" id="UP001430953">
    <property type="component" value="Unassembled WGS sequence"/>
</dbReference>
<keyword evidence="1" id="KW-0472">Membrane</keyword>
<dbReference type="EMBL" id="JADYXP020000026">
    <property type="protein sequence ID" value="KAL0100355.1"/>
    <property type="molecule type" value="Genomic_DNA"/>
</dbReference>
<name>A0AAW2EBK7_9HYME</name>
<evidence type="ECO:0008006" key="4">
    <source>
        <dbReference type="Google" id="ProtNLM"/>
    </source>
</evidence>
<keyword evidence="1" id="KW-1133">Transmembrane helix</keyword>
<evidence type="ECO:0000313" key="3">
    <source>
        <dbReference type="Proteomes" id="UP001430953"/>
    </source>
</evidence>
<reference evidence="2 3" key="1">
    <citation type="submission" date="2023-03" db="EMBL/GenBank/DDBJ databases">
        <title>High recombination rates correlate with genetic variation in Cardiocondyla obscurior ants.</title>
        <authorList>
            <person name="Errbii M."/>
        </authorList>
    </citation>
    <scope>NUCLEOTIDE SEQUENCE [LARGE SCALE GENOMIC DNA]</scope>
    <source>
        <strain evidence="2">Alpha-2009</strain>
        <tissue evidence="2">Whole body</tissue>
    </source>
</reference>
<protein>
    <recommendedName>
        <fullName evidence="4">Transmembrane protein</fullName>
    </recommendedName>
</protein>
<gene>
    <name evidence="2" type="ORF">PUN28_019608</name>
</gene>
<sequence length="90" mass="10598">MVFYLFFFSRRLMTQNNVNIQNYTQTDKQTIIICEKKKKQEKKRFWVPNINVLYILFISTVVITTSIAVSICISCNTRYKETVGSVIVAY</sequence>
<keyword evidence="1" id="KW-0812">Transmembrane</keyword>
<accession>A0AAW2EBK7</accession>